<reference evidence="2 3" key="1">
    <citation type="submission" date="2014-07" db="EMBL/GenBank/DDBJ databases">
        <title>Draft Genome Sequence of Gephyronic Acid Producer, Cystobacter violaceus Strain Cb vi76.</title>
        <authorList>
            <person name="Stevens D.C."/>
            <person name="Young J."/>
            <person name="Carmichael R."/>
            <person name="Tan J."/>
            <person name="Taylor R.E."/>
        </authorList>
    </citation>
    <scope>NUCLEOTIDE SEQUENCE [LARGE SCALE GENOMIC DNA]</scope>
    <source>
        <strain evidence="2 3">Cb vi76</strain>
    </source>
</reference>
<gene>
    <name evidence="2" type="ORF">Q664_49800</name>
</gene>
<proteinExistence type="predicted"/>
<dbReference type="Proteomes" id="UP000028547">
    <property type="component" value="Unassembled WGS sequence"/>
</dbReference>
<evidence type="ECO:0000313" key="2">
    <source>
        <dbReference type="EMBL" id="KFA87118.1"/>
    </source>
</evidence>
<accession>A0A084SF83</accession>
<dbReference type="RefSeq" id="WP_043413417.1">
    <property type="nucleotide sequence ID" value="NZ_JPMI01000392.1"/>
</dbReference>
<evidence type="ECO:0000313" key="3">
    <source>
        <dbReference type="Proteomes" id="UP000028547"/>
    </source>
</evidence>
<dbReference type="AlphaFoldDB" id="A0A084SF83"/>
<dbReference type="EMBL" id="JPMI01000392">
    <property type="protein sequence ID" value="KFA87118.1"/>
    <property type="molecule type" value="Genomic_DNA"/>
</dbReference>
<sequence length="240" mass="27739">MSDNSHAAWDAKTLNHRDKPTGYGCLWRHDIPHTSASWATHPCNYRVNGYKVSLSSRSELYNKDHQQIAKNLGLVTKDFSDVSSKGKKWIWKKFPSTDNSSRKSPLENYFRQARKSLDWLRRGKEGWHIGISHLNPTPNHPQRKGNRPQFQPRQNEVLGGYGAFYPYEHNFHHLIPIGAIEEWVIGKGTTGGSTRSERIIKMILFSRWNIHNEKNIILLPNQQFEARIVGLPAHCPWDIP</sequence>
<evidence type="ECO:0000256" key="1">
    <source>
        <dbReference type="SAM" id="MobiDB-lite"/>
    </source>
</evidence>
<feature type="non-terminal residue" evidence="2">
    <location>
        <position position="240"/>
    </location>
</feature>
<protein>
    <submittedName>
        <fullName evidence="2">Uncharacterized protein</fullName>
    </submittedName>
</protein>
<organism evidence="2 3">
    <name type="scientific">Archangium violaceum Cb vi76</name>
    <dbReference type="NCBI Taxonomy" id="1406225"/>
    <lineage>
        <taxon>Bacteria</taxon>
        <taxon>Pseudomonadati</taxon>
        <taxon>Myxococcota</taxon>
        <taxon>Myxococcia</taxon>
        <taxon>Myxococcales</taxon>
        <taxon>Cystobacterineae</taxon>
        <taxon>Archangiaceae</taxon>
        <taxon>Archangium</taxon>
    </lineage>
</organism>
<comment type="caution">
    <text evidence="2">The sequence shown here is derived from an EMBL/GenBank/DDBJ whole genome shotgun (WGS) entry which is preliminary data.</text>
</comment>
<name>A0A084SF83_9BACT</name>
<feature type="region of interest" description="Disordered" evidence="1">
    <location>
        <begin position="130"/>
        <end position="152"/>
    </location>
</feature>